<feature type="domain" description="DUF4136" evidence="2">
    <location>
        <begin position="24"/>
        <end position="198"/>
    </location>
</feature>
<dbReference type="PROSITE" id="PS51257">
    <property type="entry name" value="PROKAR_LIPOPROTEIN"/>
    <property type="match status" value="1"/>
</dbReference>
<name>A0A7Y0FP63_9BACT</name>
<dbReference type="Pfam" id="PF13590">
    <property type="entry name" value="DUF4136"/>
    <property type="match status" value="1"/>
</dbReference>
<dbReference type="AlphaFoldDB" id="A0A7Y0FP63"/>
<dbReference type="Proteomes" id="UP000559626">
    <property type="component" value="Unassembled WGS sequence"/>
</dbReference>
<sequence>MRSFLFLAVLALLTGLSSCAPRVNVEQRANVDFSRYRTYAWADTKVKTTGDANPVYHDPIAQDRIRMAISNALAQRGLRQVTSGRPDFYVSTHFYIDEAERTVANPPVGGFGAGYAYPYSLSYGGGFIPVNYGYFYNPGYYQTYRTEQYKQGTLIIDFIDARTRNLVWRGSLADPVDDPDRIGREFAQNAKDILDKFPVEKKG</sequence>
<organism evidence="3 4">
    <name type="scientific">Hymenobacter polaris</name>
    <dbReference type="NCBI Taxonomy" id="2682546"/>
    <lineage>
        <taxon>Bacteria</taxon>
        <taxon>Pseudomonadati</taxon>
        <taxon>Bacteroidota</taxon>
        <taxon>Cytophagia</taxon>
        <taxon>Cytophagales</taxon>
        <taxon>Hymenobacteraceae</taxon>
        <taxon>Hymenobacter</taxon>
    </lineage>
</organism>
<feature type="chain" id="PRO_5031330089" evidence="1">
    <location>
        <begin position="21"/>
        <end position="203"/>
    </location>
</feature>
<dbReference type="Gene3D" id="3.30.160.670">
    <property type="match status" value="1"/>
</dbReference>
<keyword evidence="1" id="KW-0732">Signal</keyword>
<keyword evidence="4" id="KW-1185">Reference proteome</keyword>
<accession>A0A7Y0FP63</accession>
<evidence type="ECO:0000313" key="3">
    <source>
        <dbReference type="EMBL" id="NML67678.1"/>
    </source>
</evidence>
<reference evidence="3 4" key="1">
    <citation type="submission" date="2020-04" db="EMBL/GenBank/DDBJ databases">
        <title>Hymenobacter polaris sp. nov., isolated from Arctic soil.</title>
        <authorList>
            <person name="Dahal R.H."/>
        </authorList>
    </citation>
    <scope>NUCLEOTIDE SEQUENCE [LARGE SCALE GENOMIC DNA]</scope>
    <source>
        <strain evidence="3 4">RP-2-7</strain>
    </source>
</reference>
<evidence type="ECO:0000313" key="4">
    <source>
        <dbReference type="Proteomes" id="UP000559626"/>
    </source>
</evidence>
<evidence type="ECO:0000259" key="2">
    <source>
        <dbReference type="Pfam" id="PF13590"/>
    </source>
</evidence>
<dbReference type="InterPro" id="IPR025411">
    <property type="entry name" value="DUF4136"/>
</dbReference>
<comment type="caution">
    <text evidence="3">The sequence shown here is derived from an EMBL/GenBank/DDBJ whole genome shotgun (WGS) entry which is preliminary data.</text>
</comment>
<gene>
    <name evidence="3" type="ORF">HHL22_20955</name>
</gene>
<proteinExistence type="predicted"/>
<feature type="signal peptide" evidence="1">
    <location>
        <begin position="1"/>
        <end position="20"/>
    </location>
</feature>
<evidence type="ECO:0000256" key="1">
    <source>
        <dbReference type="SAM" id="SignalP"/>
    </source>
</evidence>
<dbReference type="RefSeq" id="WP_169533329.1">
    <property type="nucleotide sequence ID" value="NZ_JABBGH010000003.1"/>
</dbReference>
<protein>
    <submittedName>
        <fullName evidence="3">DUF4136 domain-containing protein</fullName>
    </submittedName>
</protein>
<dbReference type="EMBL" id="JABBGH010000003">
    <property type="protein sequence ID" value="NML67678.1"/>
    <property type="molecule type" value="Genomic_DNA"/>
</dbReference>